<protein>
    <submittedName>
        <fullName evidence="2">Uncharacterized protein</fullName>
    </submittedName>
</protein>
<comment type="caution">
    <text evidence="2">The sequence shown here is derived from an EMBL/GenBank/DDBJ whole genome shotgun (WGS) entry which is preliminary data.</text>
</comment>
<name>X1SKR0_9ZZZZ</name>
<feature type="non-terminal residue" evidence="2">
    <location>
        <position position="1"/>
    </location>
</feature>
<feature type="region of interest" description="Disordered" evidence="1">
    <location>
        <begin position="1"/>
        <end position="67"/>
    </location>
</feature>
<dbReference type="EMBL" id="BARW01009379">
    <property type="protein sequence ID" value="GAI79751.1"/>
    <property type="molecule type" value="Genomic_DNA"/>
</dbReference>
<organism evidence="2">
    <name type="scientific">marine sediment metagenome</name>
    <dbReference type="NCBI Taxonomy" id="412755"/>
    <lineage>
        <taxon>unclassified sequences</taxon>
        <taxon>metagenomes</taxon>
        <taxon>ecological metagenomes</taxon>
    </lineage>
</organism>
<feature type="compositionally biased region" description="Gly residues" evidence="1">
    <location>
        <begin position="1"/>
        <end position="11"/>
    </location>
</feature>
<feature type="compositionally biased region" description="Basic and acidic residues" evidence="1">
    <location>
        <begin position="47"/>
        <end position="59"/>
    </location>
</feature>
<reference evidence="2" key="1">
    <citation type="journal article" date="2014" name="Front. Microbiol.">
        <title>High frequency of phylogenetically diverse reductive dehalogenase-homologous genes in deep subseafloor sedimentary metagenomes.</title>
        <authorList>
            <person name="Kawai M."/>
            <person name="Futagami T."/>
            <person name="Toyoda A."/>
            <person name="Takaki Y."/>
            <person name="Nishi S."/>
            <person name="Hori S."/>
            <person name="Arai W."/>
            <person name="Tsubouchi T."/>
            <person name="Morono Y."/>
            <person name="Uchiyama I."/>
            <person name="Ito T."/>
            <person name="Fujiyama A."/>
            <person name="Inagaki F."/>
            <person name="Takami H."/>
        </authorList>
    </citation>
    <scope>NUCLEOTIDE SEQUENCE</scope>
    <source>
        <strain evidence="2">Expedition CK06-06</strain>
    </source>
</reference>
<evidence type="ECO:0000256" key="1">
    <source>
        <dbReference type="SAM" id="MobiDB-lite"/>
    </source>
</evidence>
<gene>
    <name evidence="2" type="ORF">S12H4_18887</name>
</gene>
<evidence type="ECO:0000313" key="2">
    <source>
        <dbReference type="EMBL" id="GAI79751.1"/>
    </source>
</evidence>
<dbReference type="AlphaFoldDB" id="X1SKR0"/>
<sequence length="67" mass="6928">RGKAGGHGGIDGVPAPPEDIQPHPGGDKVTGYHHAPTTNRIGVTGPDLRDEKPDDKAKGEYAPNLHG</sequence>
<proteinExistence type="predicted"/>
<accession>X1SKR0</accession>